<evidence type="ECO:0000256" key="6">
    <source>
        <dbReference type="ARBA" id="ARBA00023310"/>
    </source>
</evidence>
<dbReference type="GO" id="GO:0016020">
    <property type="term" value="C:membrane"/>
    <property type="evidence" value="ECO:0007669"/>
    <property type="project" value="UniProtKB-SubCell"/>
</dbReference>
<evidence type="ECO:0000256" key="1">
    <source>
        <dbReference type="ARBA" id="ARBA00004370"/>
    </source>
</evidence>
<dbReference type="GO" id="GO:0046933">
    <property type="term" value="F:proton-transporting ATP synthase activity, rotational mechanism"/>
    <property type="evidence" value="ECO:0007669"/>
    <property type="project" value="InterPro"/>
</dbReference>
<dbReference type="PRINTS" id="PR00125">
    <property type="entry name" value="ATPASEDELTA"/>
</dbReference>
<evidence type="ECO:0000313" key="7">
    <source>
        <dbReference type="EMBL" id="OGG08964.1"/>
    </source>
</evidence>
<evidence type="ECO:0000256" key="3">
    <source>
        <dbReference type="ARBA" id="ARBA00022781"/>
    </source>
</evidence>
<keyword evidence="3" id="KW-0375">Hydrogen ion transport</keyword>
<reference evidence="7 8" key="1">
    <citation type="journal article" date="2016" name="Nat. Commun.">
        <title>Thousands of microbial genomes shed light on interconnected biogeochemical processes in an aquifer system.</title>
        <authorList>
            <person name="Anantharaman K."/>
            <person name="Brown C.T."/>
            <person name="Hug L.A."/>
            <person name="Sharon I."/>
            <person name="Castelle C.J."/>
            <person name="Probst A.J."/>
            <person name="Thomas B.C."/>
            <person name="Singh A."/>
            <person name="Wilkins M.J."/>
            <person name="Karaoz U."/>
            <person name="Brodie E.L."/>
            <person name="Williams K.H."/>
            <person name="Hubbard S.S."/>
            <person name="Banfield J.F."/>
        </authorList>
    </citation>
    <scope>NUCLEOTIDE SEQUENCE [LARGE SCALE GENOMIC DNA]</scope>
</reference>
<gene>
    <name evidence="7" type="ORF">A2154_02025</name>
</gene>
<keyword evidence="4" id="KW-0406">Ion transport</keyword>
<dbReference type="InterPro" id="IPR000711">
    <property type="entry name" value="ATPase_OSCP/dsu"/>
</dbReference>
<keyword evidence="5" id="KW-0472">Membrane</keyword>
<organism evidence="7 8">
    <name type="scientific">Candidatus Gottesmanbacteria bacterium RBG_16_43_7</name>
    <dbReference type="NCBI Taxonomy" id="1798373"/>
    <lineage>
        <taxon>Bacteria</taxon>
        <taxon>Candidatus Gottesmaniibacteriota</taxon>
    </lineage>
</organism>
<dbReference type="STRING" id="1798373.A2154_02025"/>
<keyword evidence="2" id="KW-0813">Transport</keyword>
<dbReference type="PANTHER" id="PTHR11910">
    <property type="entry name" value="ATP SYNTHASE DELTA CHAIN"/>
    <property type="match status" value="1"/>
</dbReference>
<accession>A0A1F5Z9F9</accession>
<proteinExistence type="predicted"/>
<dbReference type="EMBL" id="MFJC01000034">
    <property type="protein sequence ID" value="OGG08964.1"/>
    <property type="molecule type" value="Genomic_DNA"/>
</dbReference>
<dbReference type="Pfam" id="PF00213">
    <property type="entry name" value="OSCP"/>
    <property type="match status" value="1"/>
</dbReference>
<evidence type="ECO:0000256" key="2">
    <source>
        <dbReference type="ARBA" id="ARBA00022448"/>
    </source>
</evidence>
<comment type="subcellular location">
    <subcellularLocation>
        <location evidence="1">Membrane</location>
    </subcellularLocation>
</comment>
<name>A0A1F5Z9F9_9BACT</name>
<protein>
    <submittedName>
        <fullName evidence="7">Uncharacterized protein</fullName>
    </submittedName>
</protein>
<evidence type="ECO:0000256" key="4">
    <source>
        <dbReference type="ARBA" id="ARBA00023065"/>
    </source>
</evidence>
<evidence type="ECO:0000256" key="5">
    <source>
        <dbReference type="ARBA" id="ARBA00023136"/>
    </source>
</evidence>
<keyword evidence="6" id="KW-0066">ATP synthesis</keyword>
<dbReference type="AlphaFoldDB" id="A0A1F5Z9F9"/>
<sequence length="120" mass="13331">MNRLTKDTRGFIDSLVTLIESDGKSQSAGTKVKTMLGKVVRESVSADHARVVSAVELTTSEKSLIENLIYKKLKTNLIYEYAVDPDLIGGFRITVGDWIIDTSITTQLELMRKQLTIGKI</sequence>
<dbReference type="Proteomes" id="UP000176854">
    <property type="component" value="Unassembled WGS sequence"/>
</dbReference>
<dbReference type="SUPFAM" id="SSF160527">
    <property type="entry name" value="V-type ATPase subunit E-like"/>
    <property type="match status" value="1"/>
</dbReference>
<comment type="caution">
    <text evidence="7">The sequence shown here is derived from an EMBL/GenBank/DDBJ whole genome shotgun (WGS) entry which is preliminary data.</text>
</comment>
<evidence type="ECO:0000313" key="8">
    <source>
        <dbReference type="Proteomes" id="UP000176854"/>
    </source>
</evidence>